<keyword evidence="5 11" id="KW-0862">Zinc</keyword>
<evidence type="ECO:0000313" key="14">
    <source>
        <dbReference type="Proteomes" id="UP000887575"/>
    </source>
</evidence>
<evidence type="ECO:0000256" key="3">
    <source>
        <dbReference type="ARBA" id="ARBA00022723"/>
    </source>
</evidence>
<dbReference type="PROSITE" id="PS51843">
    <property type="entry name" value="NR_LBD"/>
    <property type="match status" value="1"/>
</dbReference>
<dbReference type="PRINTS" id="PR00047">
    <property type="entry name" value="STROIDFINGER"/>
</dbReference>
<dbReference type="InterPro" id="IPR049636">
    <property type="entry name" value="HNF4-like_DBD"/>
</dbReference>
<dbReference type="Pfam" id="PF00104">
    <property type="entry name" value="Hormone_recep"/>
    <property type="match status" value="1"/>
</dbReference>
<dbReference type="PROSITE" id="PS51030">
    <property type="entry name" value="NUCLEAR_REC_DBD_2"/>
    <property type="match status" value="1"/>
</dbReference>
<keyword evidence="8 11" id="KW-0804">Transcription</keyword>
<keyword evidence="3 11" id="KW-0479">Metal-binding</keyword>
<keyword evidence="14" id="KW-1185">Reference proteome</keyword>
<dbReference type="SMART" id="SM00430">
    <property type="entry name" value="HOLI"/>
    <property type="match status" value="1"/>
</dbReference>
<keyword evidence="9 11" id="KW-0675">Receptor</keyword>
<reference evidence="15" key="1">
    <citation type="submission" date="2024-02" db="UniProtKB">
        <authorList>
            <consortium name="WormBaseParasite"/>
        </authorList>
    </citation>
    <scope>IDENTIFICATION</scope>
</reference>
<dbReference type="Proteomes" id="UP000887575">
    <property type="component" value="Unassembled WGS sequence"/>
</dbReference>
<evidence type="ECO:0000256" key="9">
    <source>
        <dbReference type="ARBA" id="ARBA00023170"/>
    </source>
</evidence>
<dbReference type="SUPFAM" id="SSF48508">
    <property type="entry name" value="Nuclear receptor ligand-binding domain"/>
    <property type="match status" value="1"/>
</dbReference>
<evidence type="ECO:0000259" key="12">
    <source>
        <dbReference type="PROSITE" id="PS51030"/>
    </source>
</evidence>
<protein>
    <submittedName>
        <fullName evidence="15">Uncharacterized protein</fullName>
    </submittedName>
</protein>
<dbReference type="InterPro" id="IPR035500">
    <property type="entry name" value="NHR-like_dom_sf"/>
</dbReference>
<evidence type="ECO:0000259" key="13">
    <source>
        <dbReference type="PROSITE" id="PS51843"/>
    </source>
</evidence>
<keyword evidence="7 11" id="KW-0238">DNA-binding</keyword>
<comment type="similarity">
    <text evidence="2 11">Belongs to the nuclear hormone receptor family.</text>
</comment>
<feature type="domain" description="Nuclear receptor" evidence="12">
    <location>
        <begin position="34"/>
        <end position="109"/>
    </location>
</feature>
<dbReference type="InterPro" id="IPR001628">
    <property type="entry name" value="Znf_hrmn_rcpt"/>
</dbReference>
<evidence type="ECO:0000256" key="11">
    <source>
        <dbReference type="RuleBase" id="RU004334"/>
    </source>
</evidence>
<dbReference type="SMART" id="SM00399">
    <property type="entry name" value="ZnF_C4"/>
    <property type="match status" value="1"/>
</dbReference>
<dbReference type="Gene3D" id="1.10.565.10">
    <property type="entry name" value="Retinoid X Receptor"/>
    <property type="match status" value="1"/>
</dbReference>
<accession>A0AAF3ERD5</accession>
<dbReference type="Pfam" id="PF00105">
    <property type="entry name" value="zf-C4"/>
    <property type="match status" value="1"/>
</dbReference>
<dbReference type="CDD" id="cd06960">
    <property type="entry name" value="NR_DBD_HNF4A"/>
    <property type="match status" value="1"/>
</dbReference>
<dbReference type="GO" id="GO:0008270">
    <property type="term" value="F:zinc ion binding"/>
    <property type="evidence" value="ECO:0007669"/>
    <property type="project" value="UniProtKB-KW"/>
</dbReference>
<dbReference type="GO" id="GO:0005634">
    <property type="term" value="C:nucleus"/>
    <property type="evidence" value="ECO:0007669"/>
    <property type="project" value="UniProtKB-SubCell"/>
</dbReference>
<evidence type="ECO:0000256" key="1">
    <source>
        <dbReference type="ARBA" id="ARBA00004123"/>
    </source>
</evidence>
<dbReference type="AlphaFoldDB" id="A0AAF3ERD5"/>
<evidence type="ECO:0000256" key="4">
    <source>
        <dbReference type="ARBA" id="ARBA00022771"/>
    </source>
</evidence>
<dbReference type="SUPFAM" id="SSF57716">
    <property type="entry name" value="Glucocorticoid receptor-like (DNA-binding domain)"/>
    <property type="match status" value="1"/>
</dbReference>
<name>A0AAF3ERD5_9BILA</name>
<evidence type="ECO:0000313" key="15">
    <source>
        <dbReference type="WBParaSite" id="MBELARI_LOCUS16593"/>
    </source>
</evidence>
<sequence length="405" mass="46654">MESCPSGRVSLQITKLEVHSLSPQKSPETTTLEEKCCRVCQAASDGSHFGVEACRACAAFFRRSIVLSKEYICRQQGAMCKIFKGTRMCRKCRFEKCARLGMIADQVQNRPAEKEDTYMHASPSSSESPIYDPVKLSIGQIAPMLHDMNEKFKHFLAVQKSVEFTMVEGGQMPRDAFDTVIHRTERPLATFPTMCRLARAILPCLIEFVQSVLPPIPTLSTDEMWHIYRAFSPGLWIFESAYFTYKFNLGANLLMFTQTTVIDMENTRHFYENSVVEHNVDTLANMLKECMHRDMDMVRQLRELEPTEIEVIGLLGILLWDQNAACEKESLVQLASEQRDKIFQELNSYYRFVLNIPDYAVRLGKLMCLYSSLQHNAGHFKEELELFNIMNLFQADTFIYDFIKR</sequence>
<dbReference type="InterPro" id="IPR000536">
    <property type="entry name" value="Nucl_hrmn_rcpt_lig-bd"/>
</dbReference>
<feature type="domain" description="NR LBD" evidence="13">
    <location>
        <begin position="150"/>
        <end position="405"/>
    </location>
</feature>
<evidence type="ECO:0000256" key="6">
    <source>
        <dbReference type="ARBA" id="ARBA00023015"/>
    </source>
</evidence>
<dbReference type="PANTHER" id="PTHR46011:SF6">
    <property type="entry name" value="HIGH ZINC ACTIVATED NUCLEAR RECEPTOR PROTEIN"/>
    <property type="match status" value="1"/>
</dbReference>
<evidence type="ECO:0000256" key="7">
    <source>
        <dbReference type="ARBA" id="ARBA00023125"/>
    </source>
</evidence>
<organism evidence="14 15">
    <name type="scientific">Mesorhabditis belari</name>
    <dbReference type="NCBI Taxonomy" id="2138241"/>
    <lineage>
        <taxon>Eukaryota</taxon>
        <taxon>Metazoa</taxon>
        <taxon>Ecdysozoa</taxon>
        <taxon>Nematoda</taxon>
        <taxon>Chromadorea</taxon>
        <taxon>Rhabditida</taxon>
        <taxon>Rhabditina</taxon>
        <taxon>Rhabditomorpha</taxon>
        <taxon>Rhabditoidea</taxon>
        <taxon>Rhabditidae</taxon>
        <taxon>Mesorhabditinae</taxon>
        <taxon>Mesorhabditis</taxon>
    </lineage>
</organism>
<dbReference type="InterPro" id="IPR013088">
    <property type="entry name" value="Znf_NHR/GATA"/>
</dbReference>
<evidence type="ECO:0000256" key="2">
    <source>
        <dbReference type="ARBA" id="ARBA00005993"/>
    </source>
</evidence>
<dbReference type="Gene3D" id="3.30.50.10">
    <property type="entry name" value="Erythroid Transcription Factor GATA-1, subunit A"/>
    <property type="match status" value="1"/>
</dbReference>
<dbReference type="WBParaSite" id="MBELARI_LOCUS16593">
    <property type="protein sequence ID" value="MBELARI_LOCUS16593"/>
    <property type="gene ID" value="MBELARI_LOCUS16593"/>
</dbReference>
<keyword evidence="4 11" id="KW-0863">Zinc-finger</keyword>
<keyword evidence="10 11" id="KW-0539">Nucleus</keyword>
<dbReference type="PROSITE" id="PS00031">
    <property type="entry name" value="NUCLEAR_REC_DBD_1"/>
    <property type="match status" value="1"/>
</dbReference>
<comment type="subcellular location">
    <subcellularLocation>
        <location evidence="1 11">Nucleus</location>
    </subcellularLocation>
</comment>
<dbReference type="PANTHER" id="PTHR46011">
    <property type="entry name" value="NUCLEAR HORMONE RECEPTOR FAMILY MEMBER NHR-86-RELATED"/>
    <property type="match status" value="1"/>
</dbReference>
<evidence type="ECO:0000256" key="5">
    <source>
        <dbReference type="ARBA" id="ARBA00022833"/>
    </source>
</evidence>
<keyword evidence="6 11" id="KW-0805">Transcription regulation</keyword>
<evidence type="ECO:0000256" key="10">
    <source>
        <dbReference type="ARBA" id="ARBA00023242"/>
    </source>
</evidence>
<proteinExistence type="inferred from homology"/>
<dbReference type="GO" id="GO:0003700">
    <property type="term" value="F:DNA-binding transcription factor activity"/>
    <property type="evidence" value="ECO:0007669"/>
    <property type="project" value="InterPro"/>
</dbReference>
<evidence type="ECO:0000256" key="8">
    <source>
        <dbReference type="ARBA" id="ARBA00023163"/>
    </source>
</evidence>
<dbReference type="GO" id="GO:0000978">
    <property type="term" value="F:RNA polymerase II cis-regulatory region sequence-specific DNA binding"/>
    <property type="evidence" value="ECO:0007669"/>
    <property type="project" value="InterPro"/>
</dbReference>